<dbReference type="Pfam" id="PF01970">
    <property type="entry name" value="TctA"/>
    <property type="match status" value="1"/>
</dbReference>
<feature type="transmembrane region" description="Helical" evidence="1">
    <location>
        <begin position="107"/>
        <end position="126"/>
    </location>
</feature>
<dbReference type="Proteomes" id="UP001296943">
    <property type="component" value="Unassembled WGS sequence"/>
</dbReference>
<keyword evidence="1" id="KW-1133">Transmembrane helix</keyword>
<keyword evidence="1" id="KW-0812">Transmembrane</keyword>
<proteinExistence type="predicted"/>
<feature type="transmembrane region" description="Helical" evidence="1">
    <location>
        <begin position="59"/>
        <end position="82"/>
    </location>
</feature>
<dbReference type="PANTHER" id="PTHR35342:SF5">
    <property type="entry name" value="TRICARBOXYLIC TRANSPORT PROTEIN"/>
    <property type="match status" value="1"/>
</dbReference>
<gene>
    <name evidence="3" type="ORF">JOC48_000512</name>
</gene>
<organism evidence="3 4">
    <name type="scientific">Aquibacillus albus</name>
    <dbReference type="NCBI Taxonomy" id="1168171"/>
    <lineage>
        <taxon>Bacteria</taxon>
        <taxon>Bacillati</taxon>
        <taxon>Bacillota</taxon>
        <taxon>Bacilli</taxon>
        <taxon>Bacillales</taxon>
        <taxon>Bacillaceae</taxon>
        <taxon>Aquibacillus</taxon>
    </lineage>
</organism>
<feature type="transmembrane region" description="Helical" evidence="1">
    <location>
        <begin position="468"/>
        <end position="490"/>
    </location>
</feature>
<keyword evidence="1" id="KW-0472">Membrane</keyword>
<dbReference type="InterPro" id="IPR002823">
    <property type="entry name" value="DUF112_TM"/>
</dbReference>
<feature type="transmembrane region" description="Helical" evidence="1">
    <location>
        <begin position="332"/>
        <end position="353"/>
    </location>
</feature>
<evidence type="ECO:0000313" key="3">
    <source>
        <dbReference type="EMBL" id="MBM7570034.1"/>
    </source>
</evidence>
<feature type="transmembrane region" description="Helical" evidence="1">
    <location>
        <begin position="418"/>
        <end position="448"/>
    </location>
</feature>
<dbReference type="RefSeq" id="WP_204497474.1">
    <property type="nucleotide sequence ID" value="NZ_JAFBDR010000002.1"/>
</dbReference>
<evidence type="ECO:0000259" key="2">
    <source>
        <dbReference type="Pfam" id="PF01970"/>
    </source>
</evidence>
<accession>A0ABS2MVV4</accession>
<comment type="caution">
    <text evidence="3">The sequence shown here is derived from an EMBL/GenBank/DDBJ whole genome shotgun (WGS) entry which is preliminary data.</text>
</comment>
<feature type="transmembrane region" description="Helical" evidence="1">
    <location>
        <begin position="138"/>
        <end position="157"/>
    </location>
</feature>
<feature type="transmembrane region" description="Helical" evidence="1">
    <location>
        <begin position="20"/>
        <end position="47"/>
    </location>
</feature>
<evidence type="ECO:0000256" key="1">
    <source>
        <dbReference type="SAM" id="Phobius"/>
    </source>
</evidence>
<protein>
    <submittedName>
        <fullName evidence="3">Tricarboxylic transport membrane protein</fullName>
    </submittedName>
</protein>
<feature type="domain" description="DUF112" evidence="2">
    <location>
        <begin position="18"/>
        <end position="443"/>
    </location>
</feature>
<name>A0ABS2MVV4_9BACI</name>
<dbReference type="PRINTS" id="PR00173">
    <property type="entry name" value="EDTRNSPORT"/>
</dbReference>
<evidence type="ECO:0000313" key="4">
    <source>
        <dbReference type="Proteomes" id="UP001296943"/>
    </source>
</evidence>
<dbReference type="PANTHER" id="PTHR35342">
    <property type="entry name" value="TRICARBOXYLIC TRANSPORT PROTEIN"/>
    <property type="match status" value="1"/>
</dbReference>
<reference evidence="3 4" key="1">
    <citation type="submission" date="2021-01" db="EMBL/GenBank/DDBJ databases">
        <title>Genomic Encyclopedia of Type Strains, Phase IV (KMG-IV): sequencing the most valuable type-strain genomes for metagenomic binning, comparative biology and taxonomic classification.</title>
        <authorList>
            <person name="Goeker M."/>
        </authorList>
    </citation>
    <scope>NUCLEOTIDE SEQUENCE [LARGE SCALE GENOMIC DNA]</scope>
    <source>
        <strain evidence="3 4">DSM 23711</strain>
    </source>
</reference>
<dbReference type="EMBL" id="JAFBDR010000002">
    <property type="protein sequence ID" value="MBM7570034.1"/>
    <property type="molecule type" value="Genomic_DNA"/>
</dbReference>
<keyword evidence="4" id="KW-1185">Reference proteome</keyword>
<feature type="transmembrane region" description="Helical" evidence="1">
    <location>
        <begin position="163"/>
        <end position="184"/>
    </location>
</feature>
<feature type="transmembrane region" description="Helical" evidence="1">
    <location>
        <begin position="391"/>
        <end position="411"/>
    </location>
</feature>
<feature type="transmembrane region" description="Helical" evidence="1">
    <location>
        <begin position="365"/>
        <end position="385"/>
    </location>
</feature>
<sequence length="519" mass="55418">MDNFFLLALGEVLTIQTILLIIIGVICGIIAGSIPGFTVTMGIVLAFPFTFAMEPIQGLALMVAIMVGGYTGGLISGIMLGIPGTPSSITTVYDGFPLAQRGEPGRALGVGILSSFFGTIFSILVLTSFGPLVAKFSLNFGPWEIATLIIFALTLVGSLSDGAMLKGLIAAGIGLLIATTGLSAGGQMRFNFGYDFLSNGLQILPVLIGSFAFSQLMENVEKIKQNTEQGKKFKDINTNVKIPYRQILKDIWKQKFNLLRSSALGSTIGAIPAVGGSAANFVSYDQAKKFSKNPEAFGKGNPAGIVAAESSNNSVIGGAFIPTLTLGIPGNMTMAIMIGVLILHGITPGPLLFRDQPILVGSIYASLFVAAIVLVGVMFFLIRVFTKIAQIPPAILVPIVLMLAGVGSYALSNSMFDVWTLFLFGVIGYLFSKAGVPLTPMILGVVLGGQLEVNLFRALELETTWTTFFTRPISLTMIILTVLSIIFSTWQNYRMAKKRKELEQSEADEMNDDDFAKRA</sequence>